<dbReference type="GO" id="GO:0005096">
    <property type="term" value="F:GTPase activator activity"/>
    <property type="evidence" value="ECO:0007669"/>
    <property type="project" value="InterPro"/>
</dbReference>
<protein>
    <recommendedName>
        <fullName evidence="1">Tubulin-folding cofactor D ARM repeats domain-containing protein</fullName>
    </recommendedName>
</protein>
<dbReference type="Proteomes" id="UP000784294">
    <property type="component" value="Unassembled WGS sequence"/>
</dbReference>
<dbReference type="InterPro" id="IPR016024">
    <property type="entry name" value="ARM-type_fold"/>
</dbReference>
<name>A0A448WSR5_9PLAT</name>
<proteinExistence type="predicted"/>
<dbReference type="PANTHER" id="PTHR12658">
    <property type="entry name" value="BETA-TUBULIN COFACTOR D"/>
    <property type="match status" value="1"/>
</dbReference>
<comment type="caution">
    <text evidence="2">The sequence shown here is derived from an EMBL/GenBank/DDBJ whole genome shotgun (WGS) entry which is preliminary data.</text>
</comment>
<dbReference type="InterPro" id="IPR058033">
    <property type="entry name" value="ARM_TBCD_2nd"/>
</dbReference>
<sequence length="272" mass="29651">MERIPKHSATIRVCGVLRFLSNLCRLGRRAELLPSLPKMLSSLDHSSVDATTRTNLPCHLRTKLVQRIGLLLCPIQPQLSIQRRQSALQSSSILTSKPSKKLADNLAATPASSIKASFQAECDEPHACISVANISSSSVLHPGDNRSNIRAKAPEDLSKGDADSRLMADGQALVEMGLEIEVIPDQVAEVIDFLIDQMRSQYTVVRCLGRICARLPPTMCYDVLSAVLSLCTRFEPHTAWHGACLTLAELGRRGLLPPDQLAGVSLTKARLK</sequence>
<gene>
    <name evidence="2" type="ORF">PXEA_LOCUS12802</name>
</gene>
<dbReference type="GO" id="GO:0007021">
    <property type="term" value="P:tubulin complex assembly"/>
    <property type="evidence" value="ECO:0007669"/>
    <property type="project" value="InterPro"/>
</dbReference>
<evidence type="ECO:0000313" key="3">
    <source>
        <dbReference type="Proteomes" id="UP000784294"/>
    </source>
</evidence>
<feature type="domain" description="Tubulin-folding cofactor D ARM repeats" evidence="1">
    <location>
        <begin position="179"/>
        <end position="264"/>
    </location>
</feature>
<dbReference type="EMBL" id="CAAALY010041300">
    <property type="protein sequence ID" value="VEL19362.1"/>
    <property type="molecule type" value="Genomic_DNA"/>
</dbReference>
<dbReference type="SUPFAM" id="SSF48371">
    <property type="entry name" value="ARM repeat"/>
    <property type="match status" value="1"/>
</dbReference>
<evidence type="ECO:0000313" key="2">
    <source>
        <dbReference type="EMBL" id="VEL19362.1"/>
    </source>
</evidence>
<organism evidence="2 3">
    <name type="scientific">Protopolystoma xenopodis</name>
    <dbReference type="NCBI Taxonomy" id="117903"/>
    <lineage>
        <taxon>Eukaryota</taxon>
        <taxon>Metazoa</taxon>
        <taxon>Spiralia</taxon>
        <taxon>Lophotrochozoa</taxon>
        <taxon>Platyhelminthes</taxon>
        <taxon>Monogenea</taxon>
        <taxon>Polyopisthocotylea</taxon>
        <taxon>Polystomatidea</taxon>
        <taxon>Polystomatidae</taxon>
        <taxon>Protopolystoma</taxon>
    </lineage>
</organism>
<dbReference type="InterPro" id="IPR033162">
    <property type="entry name" value="TBCD"/>
</dbReference>
<reference evidence="2" key="1">
    <citation type="submission" date="2018-11" db="EMBL/GenBank/DDBJ databases">
        <authorList>
            <consortium name="Pathogen Informatics"/>
        </authorList>
    </citation>
    <scope>NUCLEOTIDE SEQUENCE</scope>
</reference>
<dbReference type="PANTHER" id="PTHR12658:SF0">
    <property type="entry name" value="TUBULIN-SPECIFIC CHAPERONE D"/>
    <property type="match status" value="1"/>
</dbReference>
<keyword evidence="3" id="KW-1185">Reference proteome</keyword>
<evidence type="ECO:0000259" key="1">
    <source>
        <dbReference type="Pfam" id="PF25767"/>
    </source>
</evidence>
<dbReference type="GO" id="GO:0000226">
    <property type="term" value="P:microtubule cytoskeleton organization"/>
    <property type="evidence" value="ECO:0007669"/>
    <property type="project" value="TreeGrafter"/>
</dbReference>
<dbReference type="GO" id="GO:0048487">
    <property type="term" value="F:beta-tubulin binding"/>
    <property type="evidence" value="ECO:0007669"/>
    <property type="project" value="InterPro"/>
</dbReference>
<dbReference type="AlphaFoldDB" id="A0A448WSR5"/>
<accession>A0A448WSR5</accession>
<dbReference type="Pfam" id="PF25767">
    <property type="entry name" value="ARM_TBCD_2nd"/>
    <property type="match status" value="1"/>
</dbReference>
<dbReference type="GO" id="GO:0007023">
    <property type="term" value="P:post-chaperonin tubulin folding pathway"/>
    <property type="evidence" value="ECO:0007669"/>
    <property type="project" value="InterPro"/>
</dbReference>
<dbReference type="OrthoDB" id="10253476at2759"/>